<dbReference type="AlphaFoldDB" id="A0A3Q7XVI0"/>
<gene>
    <name evidence="3" type="primary">LOC113787646</name>
</gene>
<evidence type="ECO:0000313" key="3">
    <source>
        <dbReference type="RefSeq" id="XP_027192393.1"/>
    </source>
</evidence>
<evidence type="ECO:0000313" key="2">
    <source>
        <dbReference type="Proteomes" id="UP000087171"/>
    </source>
</evidence>
<name>A0A3Q7XVI0_CICAR</name>
<protein>
    <submittedName>
        <fullName evidence="3">Uncharacterized protein LOC113787646</fullName>
    </submittedName>
</protein>
<dbReference type="RefSeq" id="XP_027192393.1">
    <property type="nucleotide sequence ID" value="XM_027336592.1"/>
</dbReference>
<accession>A0A3Q7XVI0</accession>
<keyword evidence="1" id="KW-0175">Coiled coil</keyword>
<evidence type="ECO:0000256" key="1">
    <source>
        <dbReference type="SAM" id="Coils"/>
    </source>
</evidence>
<keyword evidence="2" id="KW-1185">Reference proteome</keyword>
<organism evidence="2 3">
    <name type="scientific">Cicer arietinum</name>
    <name type="common">Chickpea</name>
    <name type="synonym">Garbanzo</name>
    <dbReference type="NCBI Taxonomy" id="3827"/>
    <lineage>
        <taxon>Eukaryota</taxon>
        <taxon>Viridiplantae</taxon>
        <taxon>Streptophyta</taxon>
        <taxon>Embryophyta</taxon>
        <taxon>Tracheophyta</taxon>
        <taxon>Spermatophyta</taxon>
        <taxon>Magnoliopsida</taxon>
        <taxon>eudicotyledons</taxon>
        <taxon>Gunneridae</taxon>
        <taxon>Pentapetalae</taxon>
        <taxon>rosids</taxon>
        <taxon>fabids</taxon>
        <taxon>Fabales</taxon>
        <taxon>Fabaceae</taxon>
        <taxon>Papilionoideae</taxon>
        <taxon>50 kb inversion clade</taxon>
        <taxon>NPAAA clade</taxon>
        <taxon>Hologalegina</taxon>
        <taxon>IRL clade</taxon>
        <taxon>Cicereae</taxon>
        <taxon>Cicer</taxon>
    </lineage>
</organism>
<dbReference type="Proteomes" id="UP000087171">
    <property type="component" value="Chromosome Ca7"/>
</dbReference>
<proteinExistence type="predicted"/>
<reference evidence="3" key="2">
    <citation type="submission" date="2025-08" db="UniProtKB">
        <authorList>
            <consortium name="RefSeq"/>
        </authorList>
    </citation>
    <scope>IDENTIFICATION</scope>
    <source>
        <tissue evidence="3">Etiolated seedlings</tissue>
    </source>
</reference>
<sequence>MVSSSQHNKEQRYCYALTIEAKALTFFTRDGFPTAYFDFIIVSYGCHSVTSAGTEKEKETSTVFMARLILHSIEELSELLKEIRLRHENSKEALNAERERKMRILKSLR</sequence>
<reference evidence="2" key="1">
    <citation type="journal article" date="2013" name="Nat. Biotechnol.">
        <title>Draft genome sequence of chickpea (Cicer arietinum) provides a resource for trait improvement.</title>
        <authorList>
            <person name="Varshney R.K."/>
            <person name="Song C."/>
            <person name="Saxena R.K."/>
            <person name="Azam S."/>
            <person name="Yu S."/>
            <person name="Sharpe A.G."/>
            <person name="Cannon S."/>
            <person name="Baek J."/>
            <person name="Rosen B.D."/>
            <person name="Tar'an B."/>
            <person name="Millan T."/>
            <person name="Zhang X."/>
            <person name="Ramsay L.D."/>
            <person name="Iwata A."/>
            <person name="Wang Y."/>
            <person name="Nelson W."/>
            <person name="Farmer A.D."/>
            <person name="Gaur P.M."/>
            <person name="Soderlund C."/>
            <person name="Penmetsa R.V."/>
            <person name="Xu C."/>
            <person name="Bharti A.K."/>
            <person name="He W."/>
            <person name="Winter P."/>
            <person name="Zhao S."/>
            <person name="Hane J.K."/>
            <person name="Carrasquilla-Garcia N."/>
            <person name="Condie J.A."/>
            <person name="Upadhyaya H.D."/>
            <person name="Luo M.C."/>
            <person name="Thudi M."/>
            <person name="Gowda C.L."/>
            <person name="Singh N.P."/>
            <person name="Lichtenzveig J."/>
            <person name="Gali K.K."/>
            <person name="Rubio J."/>
            <person name="Nadarajan N."/>
            <person name="Dolezel J."/>
            <person name="Bansal K.C."/>
            <person name="Xu X."/>
            <person name="Edwards D."/>
            <person name="Zhang G."/>
            <person name="Kahl G."/>
            <person name="Gil J."/>
            <person name="Singh K.B."/>
            <person name="Datta S.K."/>
            <person name="Jackson S.A."/>
            <person name="Wang J."/>
            <person name="Cook D.R."/>
        </authorList>
    </citation>
    <scope>NUCLEOTIDE SEQUENCE [LARGE SCALE GENOMIC DNA]</scope>
    <source>
        <strain evidence="2">cv. CDC Frontier</strain>
    </source>
</reference>
<feature type="coiled-coil region" evidence="1">
    <location>
        <begin position="73"/>
        <end position="100"/>
    </location>
</feature>